<dbReference type="SUPFAM" id="SSF51735">
    <property type="entry name" value="NAD(P)-binding Rossmann-fold domains"/>
    <property type="match status" value="1"/>
</dbReference>
<dbReference type="PROSITE" id="PS00463">
    <property type="entry name" value="ZN2_CY6_FUNGAL_1"/>
    <property type="match status" value="1"/>
</dbReference>
<dbReference type="InterPro" id="IPR051609">
    <property type="entry name" value="NmrA/Isoflavone_reductase-like"/>
</dbReference>
<sequence length="982" mass="107439">MVSFARIVLLVLGASQLGEALAPPKPCAKCTTISKRREWLKMPDADKKAYITAEQCLFKSTQKLNKLPGAKTRWDEFASLHQIMALQIHSTGTFLPFHRYFLHVHELLLAECGYTGGLPWWDEAKDAGKFSAAKVFNTTLGFGGSGQGANNCVPDGPYAGLTVNIGKGFATQPRCVNRKITDSFKAETDQAAVTKAISGKNYDEAWLAIYMGPHLYGHIALAMMDGDSITSAGDPLFMLHHGFVDKMWWDWQKKDLTKRLTDITGPNAMDPKVGFIEFGGGVEEQSKMWGKPTAAMLALTPDPAAGDKGVNTTLSHILSSFGIIPDTTVKEIMDIQGGYLCYDTRAIIMPMIPDPNAKPGAKLRSSCDNCAGAKVKCGREGPTCTRCKLLSLSCHYGASRRNGKKVRKPLTSTPHRIEKRTHDDAHIREGAQSSSFEPARNNTTPMRTGPTAINITDNILPPNDFEENGLATNYYSSLPFDQFGAWPLGGLGMDNFFPVPEATAGTTTSVTENIHSCPRDSYEIFRDLICPSPFLHAPESNSSTVSAPLDQVLQFNKAAISRLTKVLKCPCSRSGHRAMVHASIVSRILIWYQQAAGLASISASVSRPDALTSSHSSFSQESSTDCECEPLSLSQTTGFTVDHFPLSYGAFEVDDENMQAAFRNQLVLSELKKVAGLIETFTSQELAEGGSALYLHLGTWLQVAIAGGSGGIIWRSVDYHNASDLIEALRGVHTVLSFINQSVDHENFSQKALIDASIAAGVKRFAPSEYGSVSKVDLPFWEGKTKVAEYLKKVNKDEKVLEYTLFQPGMFLDYLASPAQTAKYVTPLDTFFDFQNRRAIVVEGYENAFMCFTTVRDIAQVVAEAIDLDEWPEIGGIQGNRVSISNVLEMGERIRGSVDKVRIEDLEAGILTSPWTLGKRHPSFTDDQAAALGVMLKTVLIGTLLSSAKGAYDVSDSVNHLLPNYKFMDMEQFLNEAWAGKP</sequence>
<keyword evidence="3" id="KW-0521">NADP</keyword>
<proteinExistence type="inferred from homology"/>
<dbReference type="InterPro" id="IPR001138">
    <property type="entry name" value="Zn2Cys6_DnaBD"/>
</dbReference>
<reference evidence="12 13" key="1">
    <citation type="journal article" date="2024" name="Commun. Biol.">
        <title>Comparative genomic analysis of thermophilic fungi reveals convergent evolutionary adaptations and gene losses.</title>
        <authorList>
            <person name="Steindorff A.S."/>
            <person name="Aguilar-Pontes M.V."/>
            <person name="Robinson A.J."/>
            <person name="Andreopoulos B."/>
            <person name="LaButti K."/>
            <person name="Kuo A."/>
            <person name="Mondo S."/>
            <person name="Riley R."/>
            <person name="Otillar R."/>
            <person name="Haridas S."/>
            <person name="Lipzen A."/>
            <person name="Grimwood J."/>
            <person name="Schmutz J."/>
            <person name="Clum A."/>
            <person name="Reid I.D."/>
            <person name="Moisan M.C."/>
            <person name="Butler G."/>
            <person name="Nguyen T.T.M."/>
            <person name="Dewar K."/>
            <person name="Conant G."/>
            <person name="Drula E."/>
            <person name="Henrissat B."/>
            <person name="Hansel C."/>
            <person name="Singer S."/>
            <person name="Hutchinson M.I."/>
            <person name="de Vries R.P."/>
            <person name="Natvig D.O."/>
            <person name="Powell A.J."/>
            <person name="Tsang A."/>
            <person name="Grigoriev I.V."/>
        </authorList>
    </citation>
    <scope>NUCLEOTIDE SEQUENCE [LARGE SCALE GENOMIC DNA]</scope>
    <source>
        <strain evidence="12 13">CBS 494.80</strain>
    </source>
</reference>
<keyword evidence="10" id="KW-0732">Signal</keyword>
<comment type="similarity">
    <text evidence="1">Belongs to the NmrA-type oxidoreductase family. Isoflavone reductase subfamily.</text>
</comment>
<feature type="chain" id="PRO_5045517177" description="Zn(2)-C6 fungal-type domain-containing protein" evidence="10">
    <location>
        <begin position="21"/>
        <end position="982"/>
    </location>
</feature>
<evidence type="ECO:0000256" key="9">
    <source>
        <dbReference type="SAM" id="MobiDB-lite"/>
    </source>
</evidence>
<evidence type="ECO:0000259" key="11">
    <source>
        <dbReference type="PROSITE" id="PS50048"/>
    </source>
</evidence>
<name>A0ABR4CSW7_9HELO</name>
<dbReference type="Gene3D" id="4.10.240.10">
    <property type="entry name" value="Zn(2)-C6 fungal-type DNA-binding domain"/>
    <property type="match status" value="1"/>
</dbReference>
<dbReference type="PRINTS" id="PR00092">
    <property type="entry name" value="TYROSINASE"/>
</dbReference>
<keyword evidence="8" id="KW-0539">Nucleus</keyword>
<evidence type="ECO:0000256" key="7">
    <source>
        <dbReference type="ARBA" id="ARBA00023163"/>
    </source>
</evidence>
<dbReference type="InterPro" id="IPR008030">
    <property type="entry name" value="NmrA-like"/>
</dbReference>
<keyword evidence="13" id="KW-1185">Reference proteome</keyword>
<dbReference type="PANTHER" id="PTHR47706:SF4">
    <property type="entry name" value="NMRA-LIKE DOMAIN-CONTAINING PROTEIN"/>
    <property type="match status" value="1"/>
</dbReference>
<dbReference type="Pfam" id="PF05368">
    <property type="entry name" value="NmrA"/>
    <property type="match status" value="1"/>
</dbReference>
<dbReference type="SUPFAM" id="SSF57701">
    <property type="entry name" value="Zn2/Cys6 DNA-binding domain"/>
    <property type="match status" value="1"/>
</dbReference>
<dbReference type="InterPro" id="IPR036291">
    <property type="entry name" value="NAD(P)-bd_dom_sf"/>
</dbReference>
<dbReference type="InterPro" id="IPR013700">
    <property type="entry name" value="AflR"/>
</dbReference>
<protein>
    <recommendedName>
        <fullName evidence="11">Zn(2)-C6 fungal-type domain-containing protein</fullName>
    </recommendedName>
</protein>
<dbReference type="PRINTS" id="PR00755">
    <property type="entry name" value="AFLATOXINBRP"/>
</dbReference>
<dbReference type="InterPro" id="IPR002227">
    <property type="entry name" value="Tyrosinase_Cu-bd"/>
</dbReference>
<evidence type="ECO:0000256" key="1">
    <source>
        <dbReference type="ARBA" id="ARBA00005725"/>
    </source>
</evidence>
<feature type="compositionally biased region" description="Basic and acidic residues" evidence="9">
    <location>
        <begin position="420"/>
        <end position="429"/>
    </location>
</feature>
<dbReference type="Gene3D" id="3.40.50.720">
    <property type="entry name" value="NAD(P)-binding Rossmann-like Domain"/>
    <property type="match status" value="1"/>
</dbReference>
<evidence type="ECO:0000256" key="4">
    <source>
        <dbReference type="ARBA" id="ARBA00023002"/>
    </source>
</evidence>
<feature type="signal peptide" evidence="10">
    <location>
        <begin position="1"/>
        <end position="20"/>
    </location>
</feature>
<feature type="region of interest" description="Disordered" evidence="9">
    <location>
        <begin position="403"/>
        <end position="452"/>
    </location>
</feature>
<comment type="caution">
    <text evidence="12">The sequence shown here is derived from an EMBL/GenBank/DDBJ whole genome shotgun (WGS) entry which is preliminary data.</text>
</comment>
<keyword evidence="4" id="KW-0560">Oxidoreductase</keyword>
<dbReference type="PANTHER" id="PTHR47706">
    <property type="entry name" value="NMRA-LIKE FAMILY PROTEIN"/>
    <property type="match status" value="1"/>
</dbReference>
<dbReference type="EMBL" id="JAZHXI010000004">
    <property type="protein sequence ID" value="KAL2072897.1"/>
    <property type="molecule type" value="Genomic_DNA"/>
</dbReference>
<dbReference type="InterPro" id="IPR036864">
    <property type="entry name" value="Zn2-C6_fun-type_DNA-bd_sf"/>
</dbReference>
<keyword evidence="6" id="KW-0238">DNA-binding</keyword>
<dbReference type="Pfam" id="PF00172">
    <property type="entry name" value="Zn_clus"/>
    <property type="match status" value="1"/>
</dbReference>
<evidence type="ECO:0000256" key="6">
    <source>
        <dbReference type="ARBA" id="ARBA00023125"/>
    </source>
</evidence>
<evidence type="ECO:0000313" key="12">
    <source>
        <dbReference type="EMBL" id="KAL2072897.1"/>
    </source>
</evidence>
<dbReference type="Pfam" id="PF00264">
    <property type="entry name" value="Tyrosinase"/>
    <property type="match status" value="1"/>
</dbReference>
<dbReference type="PROSITE" id="PS00497">
    <property type="entry name" value="TYROSINASE_1"/>
    <property type="match status" value="1"/>
</dbReference>
<dbReference type="PROSITE" id="PS50048">
    <property type="entry name" value="ZN2_CY6_FUNGAL_2"/>
    <property type="match status" value="1"/>
</dbReference>
<feature type="compositionally biased region" description="Polar residues" evidence="9">
    <location>
        <begin position="431"/>
        <end position="452"/>
    </location>
</feature>
<dbReference type="Gene3D" id="1.10.1280.10">
    <property type="entry name" value="Di-copper center containing domain from catechol oxidase"/>
    <property type="match status" value="1"/>
</dbReference>
<organism evidence="12 13">
    <name type="scientific">Oculimacula yallundae</name>
    <dbReference type="NCBI Taxonomy" id="86028"/>
    <lineage>
        <taxon>Eukaryota</taxon>
        <taxon>Fungi</taxon>
        <taxon>Dikarya</taxon>
        <taxon>Ascomycota</taxon>
        <taxon>Pezizomycotina</taxon>
        <taxon>Leotiomycetes</taxon>
        <taxon>Helotiales</taxon>
        <taxon>Ploettnerulaceae</taxon>
        <taxon>Oculimacula</taxon>
    </lineage>
</organism>
<dbReference type="SUPFAM" id="SSF48056">
    <property type="entry name" value="Di-copper centre-containing domain"/>
    <property type="match status" value="1"/>
</dbReference>
<gene>
    <name evidence="12" type="ORF">VTL71DRAFT_12240</name>
</gene>
<evidence type="ECO:0000256" key="3">
    <source>
        <dbReference type="ARBA" id="ARBA00022857"/>
    </source>
</evidence>
<evidence type="ECO:0000313" key="13">
    <source>
        <dbReference type="Proteomes" id="UP001595075"/>
    </source>
</evidence>
<feature type="domain" description="Zn(2)-C6 fungal-type" evidence="11">
    <location>
        <begin position="366"/>
        <end position="396"/>
    </location>
</feature>
<evidence type="ECO:0000256" key="8">
    <source>
        <dbReference type="ARBA" id="ARBA00023242"/>
    </source>
</evidence>
<dbReference type="Proteomes" id="UP001595075">
    <property type="component" value="Unassembled WGS sequence"/>
</dbReference>
<dbReference type="CDD" id="cd00067">
    <property type="entry name" value="GAL4"/>
    <property type="match status" value="1"/>
</dbReference>
<dbReference type="PROSITE" id="PS00498">
    <property type="entry name" value="TYROSINASE_2"/>
    <property type="match status" value="1"/>
</dbReference>
<evidence type="ECO:0000256" key="2">
    <source>
        <dbReference type="ARBA" id="ARBA00022723"/>
    </source>
</evidence>
<keyword evidence="7" id="KW-0804">Transcription</keyword>
<keyword evidence="5" id="KW-0805">Transcription regulation</keyword>
<dbReference type="Pfam" id="PF08493">
    <property type="entry name" value="AflR"/>
    <property type="match status" value="1"/>
</dbReference>
<dbReference type="InterPro" id="IPR008922">
    <property type="entry name" value="Di-copper_centre_dom_sf"/>
</dbReference>
<keyword evidence="2" id="KW-0479">Metal-binding</keyword>
<evidence type="ECO:0000256" key="5">
    <source>
        <dbReference type="ARBA" id="ARBA00023015"/>
    </source>
</evidence>
<evidence type="ECO:0000256" key="10">
    <source>
        <dbReference type="SAM" id="SignalP"/>
    </source>
</evidence>
<accession>A0ABR4CSW7</accession>
<dbReference type="Gene3D" id="3.90.25.10">
    <property type="entry name" value="UDP-galactose 4-epimerase, domain 1"/>
    <property type="match status" value="1"/>
</dbReference>
<dbReference type="SMART" id="SM00066">
    <property type="entry name" value="GAL4"/>
    <property type="match status" value="1"/>
</dbReference>